<keyword evidence="2" id="KW-1185">Reference proteome</keyword>
<dbReference type="AlphaFoldDB" id="A0AAV9Q7Q7"/>
<gene>
    <name evidence="1" type="ORF">LTR25_005669</name>
</gene>
<organism evidence="1 2">
    <name type="scientific">Vermiconidia calcicola</name>
    <dbReference type="NCBI Taxonomy" id="1690605"/>
    <lineage>
        <taxon>Eukaryota</taxon>
        <taxon>Fungi</taxon>
        <taxon>Dikarya</taxon>
        <taxon>Ascomycota</taxon>
        <taxon>Pezizomycotina</taxon>
        <taxon>Dothideomycetes</taxon>
        <taxon>Dothideomycetidae</taxon>
        <taxon>Mycosphaerellales</taxon>
        <taxon>Extremaceae</taxon>
        <taxon>Vermiconidia</taxon>
    </lineage>
</organism>
<reference evidence="1 2" key="1">
    <citation type="submission" date="2023-06" db="EMBL/GenBank/DDBJ databases">
        <title>Black Yeasts Isolated from many extreme environments.</title>
        <authorList>
            <person name="Coleine C."/>
            <person name="Stajich J.E."/>
            <person name="Selbmann L."/>
        </authorList>
    </citation>
    <scope>NUCLEOTIDE SEQUENCE [LARGE SCALE GENOMIC DNA]</scope>
    <source>
        <strain evidence="1 2">CCFEE 5887</strain>
    </source>
</reference>
<dbReference type="Proteomes" id="UP001345827">
    <property type="component" value="Unassembled WGS sequence"/>
</dbReference>
<protein>
    <submittedName>
        <fullName evidence="1">Uncharacterized protein</fullName>
    </submittedName>
</protein>
<evidence type="ECO:0000313" key="1">
    <source>
        <dbReference type="EMBL" id="KAK5535767.1"/>
    </source>
</evidence>
<evidence type="ECO:0000313" key="2">
    <source>
        <dbReference type="Proteomes" id="UP001345827"/>
    </source>
</evidence>
<sequence>MPEECARRNVSPAIVATRRKVIRESLKDGLRAWVEGRALQAQKRKADEMEAVEKNTVKTLVRRFAAKKLALERAEKINSARWGREVEMARHEEERRVMANGACPQPTRAHVLGLKKFWEGVIRAAG</sequence>
<name>A0AAV9Q7Q7_9PEZI</name>
<comment type="caution">
    <text evidence="1">The sequence shown here is derived from an EMBL/GenBank/DDBJ whole genome shotgun (WGS) entry which is preliminary data.</text>
</comment>
<dbReference type="EMBL" id="JAXLQG010000009">
    <property type="protein sequence ID" value="KAK5535767.1"/>
    <property type="molecule type" value="Genomic_DNA"/>
</dbReference>
<accession>A0AAV9Q7Q7</accession>
<proteinExistence type="predicted"/>